<name>A0A075I0D9_9ARCH</name>
<organism evidence="2">
    <name type="scientific">uncultured marine thaumarchaeote KM3_99_A02</name>
    <dbReference type="NCBI Taxonomy" id="1456353"/>
    <lineage>
        <taxon>Archaea</taxon>
        <taxon>Nitrososphaerota</taxon>
        <taxon>environmental samples</taxon>
    </lineage>
</organism>
<proteinExistence type="predicted"/>
<dbReference type="EMBL" id="KF901186">
    <property type="protein sequence ID" value="AIF21270.1"/>
    <property type="molecule type" value="Genomic_DNA"/>
</dbReference>
<sequence length="182" mass="20547">MFSLRNKIKTEVELQFSKISRPLNKYVYVSSMDKPQKKLLMGLIENPYDVLSASNKPDLVRILESTRRAVQSGSVSVKDIVKSVSQIDVLLTKLDTIIKEISAFGESKNDLESKLSIFNVEKLTQAENILTGHQNEKSDIEAKIKTLENEITDLIESLPKHIKSIQSKLNEISAVQYSIKPE</sequence>
<evidence type="ECO:0000313" key="2">
    <source>
        <dbReference type="EMBL" id="AIF21270.1"/>
    </source>
</evidence>
<keyword evidence="1" id="KW-0175">Coiled coil</keyword>
<accession>A0A075I0D9</accession>
<evidence type="ECO:0000256" key="1">
    <source>
        <dbReference type="SAM" id="Coils"/>
    </source>
</evidence>
<protein>
    <submittedName>
        <fullName evidence="2">Uncharacterized protein</fullName>
    </submittedName>
</protein>
<dbReference type="AlphaFoldDB" id="A0A075I0D9"/>
<reference evidence="2" key="1">
    <citation type="journal article" date="2014" name="Genome Biol. Evol.">
        <title>Pangenome evidence for extensive interdomain horizontal transfer affecting lineage core and shell genes in uncultured planktonic thaumarchaeota and euryarchaeota.</title>
        <authorList>
            <person name="Deschamps P."/>
            <person name="Zivanovic Y."/>
            <person name="Moreira D."/>
            <person name="Rodriguez-Valera F."/>
            <person name="Lopez-Garcia P."/>
        </authorList>
    </citation>
    <scope>NUCLEOTIDE SEQUENCE</scope>
</reference>
<feature type="coiled-coil region" evidence="1">
    <location>
        <begin position="123"/>
        <end position="157"/>
    </location>
</feature>